<dbReference type="eggNOG" id="KOG0738">
    <property type="taxonomic scope" value="Eukaryota"/>
</dbReference>
<dbReference type="SMART" id="SM00382">
    <property type="entry name" value="AAA"/>
    <property type="match status" value="1"/>
</dbReference>
<dbReference type="InterPro" id="IPR015415">
    <property type="entry name" value="Spast_Vps4_C"/>
</dbReference>
<feature type="compositionally biased region" description="Low complexity" evidence="8">
    <location>
        <begin position="170"/>
        <end position="212"/>
    </location>
</feature>
<keyword evidence="3 7" id="KW-0547">Nucleotide-binding</keyword>
<dbReference type="InterPro" id="IPR027417">
    <property type="entry name" value="P-loop_NTPase"/>
</dbReference>
<keyword evidence="11" id="KW-1185">Reference proteome</keyword>
<dbReference type="HOGENOM" id="CLU_000688_21_1_1"/>
<feature type="compositionally biased region" description="Basic and acidic residues" evidence="8">
    <location>
        <begin position="217"/>
        <end position="240"/>
    </location>
</feature>
<dbReference type="GO" id="GO:0016887">
    <property type="term" value="F:ATP hydrolysis activity"/>
    <property type="evidence" value="ECO:0000318"/>
    <property type="project" value="GO_Central"/>
</dbReference>
<dbReference type="InParanoid" id="A0CB47"/>
<keyword evidence="2 7" id="KW-0493">Microtubule</keyword>
<dbReference type="InterPro" id="IPR003959">
    <property type="entry name" value="ATPase_AAA_core"/>
</dbReference>
<dbReference type="InterPro" id="IPR028596">
    <property type="entry name" value="KATNA1"/>
</dbReference>
<dbReference type="FunFam" id="3.40.50.300:FF:000159">
    <property type="entry name" value="Katanin p60 ATPase-containing subunit A1"/>
    <property type="match status" value="1"/>
</dbReference>
<evidence type="ECO:0000256" key="8">
    <source>
        <dbReference type="SAM" id="MobiDB-lite"/>
    </source>
</evidence>
<dbReference type="OMA" id="GKKPNSN"/>
<evidence type="ECO:0000313" key="11">
    <source>
        <dbReference type="Proteomes" id="UP000000600"/>
    </source>
</evidence>
<evidence type="ECO:0000256" key="2">
    <source>
        <dbReference type="ARBA" id="ARBA00022701"/>
    </source>
</evidence>
<dbReference type="InterPro" id="IPR041569">
    <property type="entry name" value="AAA_lid_3"/>
</dbReference>
<dbReference type="SUPFAM" id="SSF52540">
    <property type="entry name" value="P-loop containing nucleoside triphosphate hydrolases"/>
    <property type="match status" value="1"/>
</dbReference>
<evidence type="ECO:0000256" key="5">
    <source>
        <dbReference type="ARBA" id="ARBA00023212"/>
    </source>
</evidence>
<keyword evidence="1 7" id="KW-0963">Cytoplasm</keyword>
<evidence type="ECO:0000259" key="9">
    <source>
        <dbReference type="SMART" id="SM00382"/>
    </source>
</evidence>
<feature type="region of interest" description="Disordered" evidence="8">
    <location>
        <begin position="127"/>
        <end position="294"/>
    </location>
</feature>
<evidence type="ECO:0000256" key="3">
    <source>
        <dbReference type="ARBA" id="ARBA00022741"/>
    </source>
</evidence>
<keyword evidence="4 7" id="KW-0067">ATP-binding</keyword>
<dbReference type="GO" id="GO:0005874">
    <property type="term" value="C:microtubule"/>
    <property type="evidence" value="ECO:0007669"/>
    <property type="project" value="UniProtKB-KW"/>
</dbReference>
<dbReference type="GO" id="GO:0005819">
    <property type="term" value="C:spindle"/>
    <property type="evidence" value="ECO:0000318"/>
    <property type="project" value="GO_Central"/>
</dbReference>
<dbReference type="RefSeq" id="XP_001435411.1">
    <property type="nucleotide sequence ID" value="XM_001435374.1"/>
</dbReference>
<dbReference type="GO" id="GO:0051013">
    <property type="term" value="P:microtubule severing"/>
    <property type="evidence" value="ECO:0000318"/>
    <property type="project" value="GO_Central"/>
</dbReference>
<name>A0CB47_PARTE</name>
<dbReference type="GO" id="GO:0008017">
    <property type="term" value="F:microtubule binding"/>
    <property type="evidence" value="ECO:0007669"/>
    <property type="project" value="UniProtKB-UniRule"/>
</dbReference>
<comment type="similarity">
    <text evidence="7">Belongs to the AAA ATPase family. Katanin p60 subunit A1 subfamily.</text>
</comment>
<comment type="catalytic activity">
    <reaction evidence="7">
        <text>n ATP + n H2O + a microtubule = n ADP + n phosphate + (n+1) alpha/beta tubulin heterodimers.</text>
        <dbReference type="EC" id="5.6.1.1"/>
    </reaction>
</comment>
<evidence type="ECO:0000256" key="7">
    <source>
        <dbReference type="HAMAP-Rule" id="MF_03023"/>
    </source>
</evidence>
<dbReference type="KEGG" id="ptm:GSPATT00036797001"/>
<gene>
    <name evidence="7" type="primary">KATNA1</name>
    <name evidence="10" type="ORF">GSPATT00036797001</name>
</gene>
<keyword evidence="6 7" id="KW-0413">Isomerase</keyword>
<feature type="compositionally biased region" description="Polar residues" evidence="8">
    <location>
        <begin position="133"/>
        <end position="145"/>
    </location>
</feature>
<dbReference type="Gene3D" id="3.40.50.300">
    <property type="entry name" value="P-loop containing nucleotide triphosphate hydrolases"/>
    <property type="match status" value="1"/>
</dbReference>
<dbReference type="GeneID" id="5021196"/>
<reference evidence="10 11" key="1">
    <citation type="journal article" date="2006" name="Nature">
        <title>Global trends of whole-genome duplications revealed by the ciliate Paramecium tetraurelia.</title>
        <authorList>
            <consortium name="Genoscope"/>
            <person name="Aury J.-M."/>
            <person name="Jaillon O."/>
            <person name="Duret L."/>
            <person name="Noel B."/>
            <person name="Jubin C."/>
            <person name="Porcel B.M."/>
            <person name="Segurens B."/>
            <person name="Daubin V."/>
            <person name="Anthouard V."/>
            <person name="Aiach N."/>
            <person name="Arnaiz O."/>
            <person name="Billaut A."/>
            <person name="Beisson J."/>
            <person name="Blanc I."/>
            <person name="Bouhouche K."/>
            <person name="Camara F."/>
            <person name="Duharcourt S."/>
            <person name="Guigo R."/>
            <person name="Gogendeau D."/>
            <person name="Katinka M."/>
            <person name="Keller A.-M."/>
            <person name="Kissmehl R."/>
            <person name="Klotz C."/>
            <person name="Koll F."/>
            <person name="Le Moue A."/>
            <person name="Lepere C."/>
            <person name="Malinsky S."/>
            <person name="Nowacki M."/>
            <person name="Nowak J.K."/>
            <person name="Plattner H."/>
            <person name="Poulain J."/>
            <person name="Ruiz F."/>
            <person name="Serrano V."/>
            <person name="Zagulski M."/>
            <person name="Dessen P."/>
            <person name="Betermier M."/>
            <person name="Weissenbach J."/>
            <person name="Scarpelli C."/>
            <person name="Schachter V."/>
            <person name="Sperling L."/>
            <person name="Meyer E."/>
            <person name="Cohen J."/>
            <person name="Wincker P."/>
        </authorList>
    </citation>
    <scope>NUCLEOTIDE SEQUENCE [LARGE SCALE GENOMIC DNA]</scope>
    <source>
        <strain evidence="10 11">Stock d4-2</strain>
    </source>
</reference>
<dbReference type="InterPro" id="IPR050304">
    <property type="entry name" value="MT-severing_AAA_ATPase"/>
</dbReference>
<proteinExistence type="inferred from homology"/>
<dbReference type="GO" id="GO:0008568">
    <property type="term" value="F:microtubule severing ATPase activity"/>
    <property type="evidence" value="ECO:0000318"/>
    <property type="project" value="GO_Central"/>
</dbReference>
<dbReference type="PANTHER" id="PTHR23074:SF19">
    <property type="entry name" value="KATANIN P60 ATPASE-CONTAINING SUBUNIT A1"/>
    <property type="match status" value="1"/>
</dbReference>
<dbReference type="GO" id="GO:0005524">
    <property type="term" value="F:ATP binding"/>
    <property type="evidence" value="ECO:0007669"/>
    <property type="project" value="UniProtKB-KW"/>
</dbReference>
<feature type="compositionally biased region" description="Low complexity" evidence="8">
    <location>
        <begin position="241"/>
        <end position="251"/>
    </location>
</feature>
<dbReference type="STRING" id="5888.A0CB47"/>
<evidence type="ECO:0000256" key="6">
    <source>
        <dbReference type="ARBA" id="ARBA00023235"/>
    </source>
</evidence>
<protein>
    <recommendedName>
        <fullName evidence="7">Katanin p60 ATPase-containing subunit A1</fullName>
        <shortName evidence="7">Katanin p60 subunit A1</shortName>
        <ecNumber evidence="7">5.6.1.1</ecNumber>
    </recommendedName>
    <alternativeName>
        <fullName evidence="7">p60 katanin</fullName>
    </alternativeName>
</protein>
<organism evidence="10 11">
    <name type="scientific">Paramecium tetraurelia</name>
    <dbReference type="NCBI Taxonomy" id="5888"/>
    <lineage>
        <taxon>Eukaryota</taxon>
        <taxon>Sar</taxon>
        <taxon>Alveolata</taxon>
        <taxon>Ciliophora</taxon>
        <taxon>Intramacronucleata</taxon>
        <taxon>Oligohymenophorea</taxon>
        <taxon>Peniculida</taxon>
        <taxon>Parameciidae</taxon>
        <taxon>Paramecium</taxon>
    </lineage>
</organism>
<dbReference type="OrthoDB" id="5334845at2759"/>
<dbReference type="AlphaFoldDB" id="A0CB47"/>
<dbReference type="Gene3D" id="1.20.58.80">
    <property type="entry name" value="Phosphotransferase system, lactose/cellobiose-type IIA subunit"/>
    <property type="match status" value="1"/>
</dbReference>
<comment type="function">
    <text evidence="7">Severs microtubules in an ATP-dependent manner. Microtubule severing may promote rapid reorganization of cellular microtubule arrays.</text>
</comment>
<sequence length="600" mass="68278">MSSILESAKGIIKEARELAYLGKYPEAIMKFKSQIDTLSQQLEKNKGDELLYQEWSKLVTDIKEELDLTQILFDFTKGNSNSNFELNKIAQQQPSPQKPRVVQECPEFQEDNRQPRLPFNQIPFQHHHRENTSPRSKANQFQISPPKQKAQDPDEIFFGGLRGGNDGKKPNSNNNNNNGNNLNQNPSNYFNNNSNNNNNNNNNNYNKRQTNNNPPPKDPDVWDPPSKKVDKPKQSQKDQKSNNIFKPQAQPQPQPKSNQRREYDKPWKNNAVGEKKPTEGQRKTFHDHVYPDGRGPDSDLIQMIEREVLDLTPNVSFEQIAELELAKDTLQEAVLLPIFMPQIFTGIRRPCKGVLLFGPPGTGKTMLAKAVATTGKTTFFNVSACTLASKWKGESEKLVRLLFEMAKFYAPSTIFFDEIDALGSKRGDNDGDSARKVKTQMLIEMDGVSGAATSGEERKTVMCLAATNRPWDLDEALIRRLERRIYIPLPSDTGRKLLFEINLNSLKLSPNIIWDQLVKKCDGYSGADIANVCREASMLPMRRKLKEEGGFQKLQQKYEDISNVPLEQKDFDEALKIVNKSVSTEYLKEYENWMKDFGAG</sequence>
<evidence type="ECO:0000313" key="10">
    <source>
        <dbReference type="EMBL" id="CAK68014.1"/>
    </source>
</evidence>
<dbReference type="PANTHER" id="PTHR23074">
    <property type="entry name" value="AAA DOMAIN-CONTAINING"/>
    <property type="match status" value="1"/>
</dbReference>
<feature type="domain" description="AAA+ ATPase" evidence="9">
    <location>
        <begin position="350"/>
        <end position="491"/>
    </location>
</feature>
<dbReference type="Pfam" id="PF00004">
    <property type="entry name" value="AAA"/>
    <property type="match status" value="1"/>
</dbReference>
<dbReference type="InterPro" id="IPR003593">
    <property type="entry name" value="AAA+_ATPase"/>
</dbReference>
<dbReference type="Proteomes" id="UP000000600">
    <property type="component" value="Unassembled WGS sequence"/>
</dbReference>
<dbReference type="Pfam" id="PF09336">
    <property type="entry name" value="Vps4_C"/>
    <property type="match status" value="1"/>
</dbReference>
<dbReference type="HAMAP" id="MF_03023">
    <property type="entry name" value="Katanin_p60_A1"/>
    <property type="match status" value="1"/>
</dbReference>
<dbReference type="EC" id="5.6.1.1" evidence="7"/>
<evidence type="ECO:0000256" key="4">
    <source>
        <dbReference type="ARBA" id="ARBA00022840"/>
    </source>
</evidence>
<dbReference type="GO" id="GO:0005737">
    <property type="term" value="C:cytoplasm"/>
    <property type="evidence" value="ECO:0000318"/>
    <property type="project" value="GO_Central"/>
</dbReference>
<evidence type="ECO:0000256" key="1">
    <source>
        <dbReference type="ARBA" id="ARBA00022490"/>
    </source>
</evidence>
<comment type="subcellular location">
    <subcellularLocation>
        <location evidence="7">Cytoplasm</location>
        <location evidence="7">Cytoskeleton</location>
    </subcellularLocation>
</comment>
<feature type="binding site" evidence="7">
    <location>
        <begin position="358"/>
        <end position="365"/>
    </location>
    <ligand>
        <name>ATP</name>
        <dbReference type="ChEBI" id="CHEBI:30616"/>
    </ligand>
</feature>
<dbReference type="Gene3D" id="1.10.8.60">
    <property type="match status" value="1"/>
</dbReference>
<dbReference type="Pfam" id="PF17862">
    <property type="entry name" value="AAA_lid_3"/>
    <property type="match status" value="1"/>
</dbReference>
<dbReference type="EMBL" id="CT868056">
    <property type="protein sequence ID" value="CAK68014.1"/>
    <property type="molecule type" value="Genomic_DNA"/>
</dbReference>
<keyword evidence="5 7" id="KW-0206">Cytoskeleton</keyword>
<feature type="compositionally biased region" description="Basic and acidic residues" evidence="8">
    <location>
        <begin position="259"/>
        <end position="294"/>
    </location>
</feature>
<accession>A0CB47</accession>